<gene>
    <name evidence="1" type="ORF">HDF12_004388</name>
</gene>
<protein>
    <submittedName>
        <fullName evidence="1">Uncharacterized protein</fullName>
    </submittedName>
</protein>
<accession>A0A7Y9NR38</accession>
<dbReference type="Proteomes" id="UP000534186">
    <property type="component" value="Unassembled WGS sequence"/>
</dbReference>
<comment type="caution">
    <text evidence="1">The sequence shown here is derived from an EMBL/GenBank/DDBJ whole genome shotgun (WGS) entry which is preliminary data.</text>
</comment>
<dbReference type="AlphaFoldDB" id="A0A7Y9NR38"/>
<proteinExistence type="predicted"/>
<organism evidence="1 2">
    <name type="scientific">Tunturiibacter lichenicola</name>
    <dbReference type="NCBI Taxonomy" id="2051959"/>
    <lineage>
        <taxon>Bacteria</taxon>
        <taxon>Pseudomonadati</taxon>
        <taxon>Acidobacteriota</taxon>
        <taxon>Terriglobia</taxon>
        <taxon>Terriglobales</taxon>
        <taxon>Acidobacteriaceae</taxon>
        <taxon>Tunturiibacter</taxon>
    </lineage>
</organism>
<sequence>MISKAAKRFDRFTYKFLTVTLLAKVAWDLDGLTSFSSNQFNNFACIRLLRRVIADDNISTLSRISDRGGPPHA</sequence>
<name>A0A7Y9NR38_9BACT</name>
<evidence type="ECO:0000313" key="1">
    <source>
        <dbReference type="EMBL" id="NYF53989.1"/>
    </source>
</evidence>
<dbReference type="EMBL" id="JACCCV010000002">
    <property type="protein sequence ID" value="NYF53989.1"/>
    <property type="molecule type" value="Genomic_DNA"/>
</dbReference>
<reference evidence="1 2" key="1">
    <citation type="submission" date="2020-07" db="EMBL/GenBank/DDBJ databases">
        <title>Genomic Encyclopedia of Type Strains, Phase IV (KMG-V): Genome sequencing to study the core and pangenomes of soil and plant-associated prokaryotes.</title>
        <authorList>
            <person name="Whitman W."/>
        </authorList>
    </citation>
    <scope>NUCLEOTIDE SEQUENCE [LARGE SCALE GENOMIC DNA]</scope>
    <source>
        <strain evidence="1 2">M8UP30</strain>
    </source>
</reference>
<evidence type="ECO:0000313" key="2">
    <source>
        <dbReference type="Proteomes" id="UP000534186"/>
    </source>
</evidence>